<sequence length="130" mass="15443">MDQIDQIADNVIKSLYSKFNFKYFHYITDIKQIIDFQSLIENFLFDYLINFKFIVYNFENSSHKLGNSFSKDSTNSDTVDVIIFLENECIIVDRIKKITINQIFNKLKEHKILLLNVSKNNEENESSVER</sequence>
<keyword evidence="2" id="KW-1185">Reference proteome</keyword>
<reference evidence="1 2" key="1">
    <citation type="submission" date="2024-04" db="EMBL/GenBank/DDBJ databases">
        <title>Tritrichomonas musculus Genome.</title>
        <authorList>
            <person name="Alves-Ferreira E."/>
            <person name="Grigg M."/>
            <person name="Lorenzi H."/>
            <person name="Galac M."/>
        </authorList>
    </citation>
    <scope>NUCLEOTIDE SEQUENCE [LARGE SCALE GENOMIC DNA]</scope>
    <source>
        <strain evidence="1 2">EAF2021</strain>
    </source>
</reference>
<protein>
    <submittedName>
        <fullName evidence="1">Uncharacterized protein</fullName>
    </submittedName>
</protein>
<proteinExistence type="predicted"/>
<comment type="caution">
    <text evidence="1">The sequence shown here is derived from an EMBL/GenBank/DDBJ whole genome shotgun (WGS) entry which is preliminary data.</text>
</comment>
<evidence type="ECO:0000313" key="1">
    <source>
        <dbReference type="EMBL" id="KAK8838267.1"/>
    </source>
</evidence>
<organism evidence="1 2">
    <name type="scientific">Tritrichomonas musculus</name>
    <dbReference type="NCBI Taxonomy" id="1915356"/>
    <lineage>
        <taxon>Eukaryota</taxon>
        <taxon>Metamonada</taxon>
        <taxon>Parabasalia</taxon>
        <taxon>Tritrichomonadida</taxon>
        <taxon>Tritrichomonadidae</taxon>
        <taxon>Tritrichomonas</taxon>
    </lineage>
</organism>
<gene>
    <name evidence="1" type="ORF">M9Y10_035688</name>
</gene>
<name>A0ABR2GWG7_9EUKA</name>
<dbReference type="EMBL" id="JAPFFF010000056">
    <property type="protein sequence ID" value="KAK8838267.1"/>
    <property type="molecule type" value="Genomic_DNA"/>
</dbReference>
<accession>A0ABR2GWG7</accession>
<evidence type="ECO:0000313" key="2">
    <source>
        <dbReference type="Proteomes" id="UP001470230"/>
    </source>
</evidence>
<dbReference type="Proteomes" id="UP001470230">
    <property type="component" value="Unassembled WGS sequence"/>
</dbReference>